<dbReference type="InterPro" id="IPR010930">
    <property type="entry name" value="Flg_bb/hook_C_dom"/>
</dbReference>
<evidence type="ECO:0000259" key="3">
    <source>
        <dbReference type="Pfam" id="PF06429"/>
    </source>
</evidence>
<organism evidence="5 6">
    <name type="scientific">Paenibacillus gallinarum</name>
    <dbReference type="NCBI Taxonomy" id="2762232"/>
    <lineage>
        <taxon>Bacteria</taxon>
        <taxon>Bacillati</taxon>
        <taxon>Bacillota</taxon>
        <taxon>Bacilli</taxon>
        <taxon>Bacillales</taxon>
        <taxon>Paenibacillaceae</taxon>
        <taxon>Paenibacillus</taxon>
    </lineage>
</organism>
<evidence type="ECO:0000259" key="4">
    <source>
        <dbReference type="Pfam" id="PF22692"/>
    </source>
</evidence>
<dbReference type="Pfam" id="PF00460">
    <property type="entry name" value="Flg_bb_rod"/>
    <property type="match status" value="1"/>
</dbReference>
<keyword evidence="5" id="KW-0966">Cell projection</keyword>
<proteinExistence type="inferred from homology"/>
<dbReference type="InterPro" id="IPR053967">
    <property type="entry name" value="LlgE_F_G-like_D1"/>
</dbReference>
<feature type="domain" description="Flagellar basal-body/hook protein C-terminal" evidence="3">
    <location>
        <begin position="244"/>
        <end position="288"/>
    </location>
</feature>
<dbReference type="PANTHER" id="PTHR30435">
    <property type="entry name" value="FLAGELLAR PROTEIN"/>
    <property type="match status" value="1"/>
</dbReference>
<dbReference type="PANTHER" id="PTHR30435:SF19">
    <property type="entry name" value="FLAGELLAR BASAL-BODY ROD PROTEIN FLGG"/>
    <property type="match status" value="1"/>
</dbReference>
<dbReference type="Pfam" id="PF06429">
    <property type="entry name" value="Flg_bbr_C"/>
    <property type="match status" value="1"/>
</dbReference>
<keyword evidence="5" id="KW-0282">Flagellum</keyword>
<dbReference type="Proteomes" id="UP000608071">
    <property type="component" value="Unassembled WGS sequence"/>
</dbReference>
<comment type="similarity">
    <text evidence="1">Belongs to the flagella basal body rod proteins family.</text>
</comment>
<protein>
    <submittedName>
        <fullName evidence="5">Flagellar hook-basal body protein</fullName>
    </submittedName>
</protein>
<feature type="domain" description="Flagellar hook protein FlgE/F/G-like D1" evidence="4">
    <location>
        <begin position="130"/>
        <end position="190"/>
    </location>
</feature>
<feature type="domain" description="Flagellar basal body rod protein N-terminal" evidence="2">
    <location>
        <begin position="5"/>
        <end position="35"/>
    </location>
</feature>
<keyword evidence="5" id="KW-0969">Cilium</keyword>
<accession>A0ABR8SZP9</accession>
<evidence type="ECO:0000313" key="5">
    <source>
        <dbReference type="EMBL" id="MBD7968972.1"/>
    </source>
</evidence>
<name>A0ABR8SZP9_9BACL</name>
<dbReference type="RefSeq" id="WP_191800543.1">
    <property type="nucleotide sequence ID" value="NZ_JACSQL010000005.1"/>
</dbReference>
<dbReference type="Pfam" id="PF22692">
    <property type="entry name" value="LlgE_F_G_D1"/>
    <property type="match status" value="1"/>
</dbReference>
<evidence type="ECO:0000256" key="1">
    <source>
        <dbReference type="ARBA" id="ARBA00009677"/>
    </source>
</evidence>
<dbReference type="EMBL" id="JACSQL010000005">
    <property type="protein sequence ID" value="MBD7968972.1"/>
    <property type="molecule type" value="Genomic_DNA"/>
</dbReference>
<evidence type="ECO:0000259" key="2">
    <source>
        <dbReference type="Pfam" id="PF00460"/>
    </source>
</evidence>
<dbReference type="InterPro" id="IPR001444">
    <property type="entry name" value="Flag_bb_rod_N"/>
</dbReference>
<sequence length="293" mass="31708">MIRGLYTAAAGMVAQQRKHDTVTQNIANLNTNGYKQVESLVRSFPEMQLSRSGDSATGSKVIGSLNTGVFAEESMSMNVQGDLTPSDKITDFALYSDLSVTNPNTGEAIPFDASGKYISDNGDVVYKPQAYFTVQDAEGNVKYTRDGSFQVDAEGRLLSSTGFEVLSDNGEPIRLTGAVNQFKVDEQGQLVNPLTGEITGERLGITIVDDPYQLVREGNGNYVLNSESAGSARLLGADDRVQVKQGFLERSTVDSAQSMVDLTAALRAYEANQKVIQFYDKSLDKAVNEIGRV</sequence>
<dbReference type="InterPro" id="IPR037925">
    <property type="entry name" value="FlgE/F/G-like"/>
</dbReference>
<evidence type="ECO:0000313" key="6">
    <source>
        <dbReference type="Proteomes" id="UP000608071"/>
    </source>
</evidence>
<comment type="caution">
    <text evidence="5">The sequence shown here is derived from an EMBL/GenBank/DDBJ whole genome shotgun (WGS) entry which is preliminary data.</text>
</comment>
<dbReference type="SUPFAM" id="SSF117143">
    <property type="entry name" value="Flagellar hook protein flgE"/>
    <property type="match status" value="1"/>
</dbReference>
<gene>
    <name evidence="5" type="ORF">H9647_12925</name>
</gene>
<reference evidence="5 6" key="1">
    <citation type="submission" date="2020-08" db="EMBL/GenBank/DDBJ databases">
        <title>A Genomic Blueprint of the Chicken Gut Microbiome.</title>
        <authorList>
            <person name="Gilroy R."/>
            <person name="Ravi A."/>
            <person name="Getino M."/>
            <person name="Pursley I."/>
            <person name="Horton D.L."/>
            <person name="Alikhan N.-F."/>
            <person name="Baker D."/>
            <person name="Gharbi K."/>
            <person name="Hall N."/>
            <person name="Watson M."/>
            <person name="Adriaenssens E.M."/>
            <person name="Foster-Nyarko E."/>
            <person name="Jarju S."/>
            <person name="Secka A."/>
            <person name="Antonio M."/>
            <person name="Oren A."/>
            <person name="Chaudhuri R."/>
            <person name="La Ragione R.M."/>
            <person name="Hildebrand F."/>
            <person name="Pallen M.J."/>
        </authorList>
    </citation>
    <scope>NUCLEOTIDE SEQUENCE [LARGE SCALE GENOMIC DNA]</scope>
    <source>
        <strain evidence="5 6">Sa2BVA9</strain>
    </source>
</reference>
<keyword evidence="6" id="KW-1185">Reference proteome</keyword>